<dbReference type="InterPro" id="IPR002509">
    <property type="entry name" value="NODB_dom"/>
</dbReference>
<dbReference type="OrthoDB" id="2649545at2"/>
<feature type="compositionally biased region" description="Low complexity" evidence="3">
    <location>
        <begin position="59"/>
        <end position="68"/>
    </location>
</feature>
<keyword evidence="4" id="KW-0732">Signal</keyword>
<evidence type="ECO:0000256" key="2">
    <source>
        <dbReference type="ARBA" id="ARBA00022801"/>
    </source>
</evidence>
<feature type="compositionally biased region" description="Basic and acidic residues" evidence="3">
    <location>
        <begin position="46"/>
        <end position="57"/>
    </location>
</feature>
<evidence type="ECO:0000259" key="5">
    <source>
        <dbReference type="PROSITE" id="PS51677"/>
    </source>
</evidence>
<dbReference type="AlphaFoldDB" id="A0A2N8HCZ0"/>
<dbReference type="PROSITE" id="PS51677">
    <property type="entry name" value="NODB"/>
    <property type="match status" value="1"/>
</dbReference>
<gene>
    <name evidence="6" type="ORF">CXU22_08435</name>
</gene>
<name>A0A2N8HCZ0_9BACT</name>
<dbReference type="GO" id="GO:0005975">
    <property type="term" value="P:carbohydrate metabolic process"/>
    <property type="evidence" value="ECO:0007669"/>
    <property type="project" value="InterPro"/>
</dbReference>
<feature type="chain" id="PRO_5014673237" evidence="4">
    <location>
        <begin position="22"/>
        <end position="322"/>
    </location>
</feature>
<proteinExistence type="predicted"/>
<dbReference type="SUPFAM" id="SSF88713">
    <property type="entry name" value="Glycoside hydrolase/deacetylase"/>
    <property type="match status" value="1"/>
</dbReference>
<comment type="caution">
    <text evidence="6">The sequence shown here is derived from an EMBL/GenBank/DDBJ whole genome shotgun (WGS) entry which is preliminary data.</text>
</comment>
<dbReference type="PANTHER" id="PTHR10587">
    <property type="entry name" value="GLYCOSYL TRANSFERASE-RELATED"/>
    <property type="match status" value="1"/>
</dbReference>
<dbReference type="InterPro" id="IPR050248">
    <property type="entry name" value="Polysacc_deacetylase_ArnD"/>
</dbReference>
<dbReference type="CDD" id="cd10917">
    <property type="entry name" value="CE4_NodB_like_6s_7s"/>
    <property type="match status" value="1"/>
</dbReference>
<evidence type="ECO:0000256" key="4">
    <source>
        <dbReference type="SAM" id="SignalP"/>
    </source>
</evidence>
<dbReference type="GO" id="GO:0046872">
    <property type="term" value="F:metal ion binding"/>
    <property type="evidence" value="ECO:0007669"/>
    <property type="project" value="UniProtKB-KW"/>
</dbReference>
<dbReference type="RefSeq" id="WP_102714469.1">
    <property type="nucleotide sequence ID" value="NZ_PJKA01000012.1"/>
</dbReference>
<dbReference type="GO" id="GO:0016020">
    <property type="term" value="C:membrane"/>
    <property type="evidence" value="ECO:0007669"/>
    <property type="project" value="TreeGrafter"/>
</dbReference>
<dbReference type="Proteomes" id="UP000236000">
    <property type="component" value="Unassembled WGS sequence"/>
</dbReference>
<dbReference type="Pfam" id="PF01522">
    <property type="entry name" value="Polysacc_deac_1"/>
    <property type="match status" value="1"/>
</dbReference>
<dbReference type="EMBL" id="PJKA01000012">
    <property type="protein sequence ID" value="PNC17760.1"/>
    <property type="molecule type" value="Genomic_DNA"/>
</dbReference>
<organism evidence="6 7">
    <name type="scientific">Akkermansia muciniphila</name>
    <dbReference type="NCBI Taxonomy" id="239935"/>
    <lineage>
        <taxon>Bacteria</taxon>
        <taxon>Pseudomonadati</taxon>
        <taxon>Verrucomicrobiota</taxon>
        <taxon>Verrucomicrobiia</taxon>
        <taxon>Verrucomicrobiales</taxon>
        <taxon>Akkermansiaceae</taxon>
        <taxon>Akkermansia</taxon>
    </lineage>
</organism>
<feature type="signal peptide" evidence="4">
    <location>
        <begin position="1"/>
        <end position="21"/>
    </location>
</feature>
<evidence type="ECO:0000313" key="7">
    <source>
        <dbReference type="Proteomes" id="UP000236000"/>
    </source>
</evidence>
<feature type="domain" description="NodB homology" evidence="5">
    <location>
        <begin position="91"/>
        <end position="269"/>
    </location>
</feature>
<accession>A0A2N8HCZ0</accession>
<protein>
    <submittedName>
        <fullName evidence="6">Polysaccharide deacetylase family protein</fullName>
    </submittedName>
</protein>
<feature type="region of interest" description="Disordered" evidence="3">
    <location>
        <begin position="20"/>
        <end position="73"/>
    </location>
</feature>
<dbReference type="Gene3D" id="3.20.20.370">
    <property type="entry name" value="Glycoside hydrolase/deacetylase"/>
    <property type="match status" value="1"/>
</dbReference>
<dbReference type="PANTHER" id="PTHR10587:SF133">
    <property type="entry name" value="CHITIN DEACETYLASE 1-RELATED"/>
    <property type="match status" value="1"/>
</dbReference>
<evidence type="ECO:0000256" key="1">
    <source>
        <dbReference type="ARBA" id="ARBA00022723"/>
    </source>
</evidence>
<reference evidence="6 7" key="1">
    <citation type="journal article" date="2017" name="BMC Genomics">
        <title>Genome sequencing of 39 Akkermansia muciniphila isolates reveals its population structure, genomic and functional diverisity, and global distribution in mammalian gut microbiotas.</title>
        <authorList>
            <person name="Guo X."/>
            <person name="Li S."/>
            <person name="Zhang J."/>
            <person name="Wu F."/>
            <person name="Li X."/>
            <person name="Wu D."/>
            <person name="Zhang M."/>
            <person name="Ou Z."/>
            <person name="Jie Z."/>
            <person name="Yan Q."/>
            <person name="Li P."/>
            <person name="Yi J."/>
            <person name="Peng Y."/>
        </authorList>
    </citation>
    <scope>NUCLEOTIDE SEQUENCE [LARGE SCALE GENOMIC DNA]</scope>
    <source>
        <strain evidence="6 7">GP24</strain>
    </source>
</reference>
<keyword evidence="2" id="KW-0378">Hydrolase</keyword>
<evidence type="ECO:0000256" key="3">
    <source>
        <dbReference type="SAM" id="MobiDB-lite"/>
    </source>
</evidence>
<dbReference type="GO" id="GO:0016810">
    <property type="term" value="F:hydrolase activity, acting on carbon-nitrogen (but not peptide) bonds"/>
    <property type="evidence" value="ECO:0007669"/>
    <property type="project" value="InterPro"/>
</dbReference>
<sequence length="322" mass="34136">MKKRLFLACALALGLSACSHQDRTEQPVQPGAPVKTSFSPVTAPGKKPDRPAVKLPDKSVPVPSVSPSYNDTPLSPRIPGVTVSRVAVPDKVVALTFDDGPHGTLTPRVLDILRANNVKGTFFMQGCNVKAHPQVVQRMVNEGHEVGNHTWNHVYLSKVSREKAESQLQSTNEAIRNACGVVPVVMRPPGGYTNAGVASWARQRFGFTTIMWDVDTNDWRKPGSSVVAARAVNGAKPGSIILVHDIHASTVAAVDAIVKGLKNRGYELVTVSELMRRGRAASGHAPSMSPSPAVPDSAPLSAPVIVTPVTPAPVPVETVAGM</sequence>
<keyword evidence="1" id="KW-0479">Metal-binding</keyword>
<evidence type="ECO:0000313" key="6">
    <source>
        <dbReference type="EMBL" id="PNC17760.1"/>
    </source>
</evidence>
<dbReference type="InterPro" id="IPR011330">
    <property type="entry name" value="Glyco_hydro/deAcase_b/a-brl"/>
</dbReference>
<dbReference type="PROSITE" id="PS51257">
    <property type="entry name" value="PROKAR_LIPOPROTEIN"/>
    <property type="match status" value="1"/>
</dbReference>